<proteinExistence type="predicted"/>
<feature type="region of interest" description="Disordered" evidence="1">
    <location>
        <begin position="955"/>
        <end position="1003"/>
    </location>
</feature>
<feature type="region of interest" description="Disordered" evidence="1">
    <location>
        <begin position="347"/>
        <end position="369"/>
    </location>
</feature>
<dbReference type="GO" id="GO:0006629">
    <property type="term" value="P:lipid metabolic process"/>
    <property type="evidence" value="ECO:0007669"/>
    <property type="project" value="InterPro"/>
</dbReference>
<dbReference type="Pfam" id="PF01764">
    <property type="entry name" value="Lipase_3"/>
    <property type="match status" value="1"/>
</dbReference>
<evidence type="ECO:0000313" key="5">
    <source>
        <dbReference type="Proteomes" id="UP001465755"/>
    </source>
</evidence>
<feature type="transmembrane region" description="Helical" evidence="2">
    <location>
        <begin position="314"/>
        <end position="331"/>
    </location>
</feature>
<dbReference type="AlphaFoldDB" id="A0AAW1PWP3"/>
<dbReference type="InterPro" id="IPR002921">
    <property type="entry name" value="Fungal_lipase-type"/>
</dbReference>
<feature type="compositionally biased region" description="Basic and acidic residues" evidence="1">
    <location>
        <begin position="955"/>
        <end position="974"/>
    </location>
</feature>
<feature type="compositionally biased region" description="Polar residues" evidence="1">
    <location>
        <begin position="353"/>
        <end position="362"/>
    </location>
</feature>
<dbReference type="EMBL" id="JALJOQ010000002">
    <property type="protein sequence ID" value="KAK9813861.1"/>
    <property type="molecule type" value="Genomic_DNA"/>
</dbReference>
<feature type="transmembrane region" description="Helical" evidence="2">
    <location>
        <begin position="273"/>
        <end position="294"/>
    </location>
</feature>
<keyword evidence="5" id="KW-1185">Reference proteome</keyword>
<feature type="transmembrane region" description="Helical" evidence="2">
    <location>
        <begin position="488"/>
        <end position="510"/>
    </location>
</feature>
<keyword evidence="2" id="KW-0812">Transmembrane</keyword>
<dbReference type="PANTHER" id="PTHR45856:SF24">
    <property type="entry name" value="FUNGAL LIPASE-LIKE DOMAIN-CONTAINING PROTEIN"/>
    <property type="match status" value="1"/>
</dbReference>
<feature type="transmembrane region" description="Helical" evidence="2">
    <location>
        <begin position="231"/>
        <end position="252"/>
    </location>
</feature>
<dbReference type="CDD" id="cd00519">
    <property type="entry name" value="Lipase_3"/>
    <property type="match status" value="1"/>
</dbReference>
<feature type="transmembrane region" description="Helical" evidence="2">
    <location>
        <begin position="522"/>
        <end position="542"/>
    </location>
</feature>
<dbReference type="SUPFAM" id="SSF53474">
    <property type="entry name" value="alpha/beta-Hydrolases"/>
    <property type="match status" value="1"/>
</dbReference>
<feature type="compositionally biased region" description="Low complexity" evidence="1">
    <location>
        <begin position="986"/>
        <end position="1003"/>
    </location>
</feature>
<gene>
    <name evidence="4" type="ORF">WJX73_002319</name>
</gene>
<protein>
    <recommendedName>
        <fullName evidence="3">Fungal lipase-type domain-containing protein</fullName>
    </recommendedName>
</protein>
<evidence type="ECO:0000256" key="2">
    <source>
        <dbReference type="SAM" id="Phobius"/>
    </source>
</evidence>
<keyword evidence="2" id="KW-0472">Membrane</keyword>
<feature type="transmembrane region" description="Helical" evidence="2">
    <location>
        <begin position="445"/>
        <end position="468"/>
    </location>
</feature>
<dbReference type="InterPro" id="IPR051218">
    <property type="entry name" value="Sec_MonoDiacylglyc_Lipase"/>
</dbReference>
<feature type="compositionally biased region" description="Basic and acidic residues" evidence="1">
    <location>
        <begin position="139"/>
        <end position="148"/>
    </location>
</feature>
<dbReference type="Proteomes" id="UP001465755">
    <property type="component" value="Unassembled WGS sequence"/>
</dbReference>
<keyword evidence="2" id="KW-1133">Transmembrane helix</keyword>
<dbReference type="InterPro" id="IPR029058">
    <property type="entry name" value="AB_hydrolase_fold"/>
</dbReference>
<dbReference type="Gene3D" id="3.40.50.1820">
    <property type="entry name" value="alpha/beta hydrolase"/>
    <property type="match status" value="1"/>
</dbReference>
<name>A0AAW1PWP3_9CHLO</name>
<sequence>MAPPKQADAVEGSSATRAGTEPSIIDDRAGYCYATAEVAAANSTQPWNVASAFANETLGFLRDKLYDLAGASDSQREQPDKDAQPVYHESPALMRNELQSNLPHSEADPHLQPQAGLVGEQYSLPKPMADEDDVMFEGDGKQAAHDRTSSSFTEATGQGSPSQSSIDMQEVAGTSKRDVVLRLEFMTAGQARFVILFMWSALLVAMFFLWLEFSLKITDPNGSSHSRDQQIINLVVGGVCFLVMSVSIWRFVTRVTLAHMYNLVWKSRRLRSTALNHFELFVQYANIIVFLIANGHSEASWCNFFSEWLPWTQLVAWTFWNLIFLMHAISARNVNIWRKRATGSTLAPGADLQSGSQVTQSHPADDKGRTSVDPALYLEAPIWVHWPLGILWVLSEVAVVADCWHYASGSGNNVNSGIRRPAGVPLGDCKNYVYDCSITRLQIGLVGLMLAFPVFYFVIFCIYLRQAFVHLKDQPYSDFKIGNLIVRLMVRIRLAVFSFFILSIVLLYFVKYKSCRVFSDTWLGLTPLHIAESASVVCWSFVAMPKSARGKPPLLQAWLQEFAWTERELPKVMARRNAAQSSGSQERAQELRQELEQMPMFCFQTAMHMWYWSALVYDYKQAESSTLSLEEGMSFYGLTSSELFWERASDTKMLMAWNRNTVVVAFRGTASINNAWSDLQAYPTLHLPKRGNCFARPKVHKGFQKCWRRNNFHETVKARIVEMLKSGELEEGHVKFYVTGHSLGGALATLAAFSFATGAEEAGYKDSATGGPLPIACYTFGAPRTGNHTFAREYEGLVPDTWHIINDQDAVPRSGKFMFIFKRGGQRVIINRLGDMIVRPLSIEASLRQVPGGLSVSQHLLAAYTVSLVAVLVGQFSNKRFRGGMGGVVRLAEQCPLVQRLIEESVGWTLEDMRHMLRWGPSHAKKVKARLSKTSSTDQSATGLGRLSAALSGLLKKESKKDGAASSDEEKGMGDMKGSVLDPEAADAQAPQIATAQAAQLQP</sequence>
<evidence type="ECO:0000259" key="3">
    <source>
        <dbReference type="Pfam" id="PF01764"/>
    </source>
</evidence>
<feature type="compositionally biased region" description="Polar residues" evidence="1">
    <location>
        <begin position="149"/>
        <end position="167"/>
    </location>
</feature>
<feature type="region of interest" description="Disordered" evidence="1">
    <location>
        <begin position="1"/>
        <end position="22"/>
    </location>
</feature>
<reference evidence="4 5" key="1">
    <citation type="journal article" date="2024" name="Nat. Commun.">
        <title>Phylogenomics reveals the evolutionary origins of lichenization in chlorophyte algae.</title>
        <authorList>
            <person name="Puginier C."/>
            <person name="Libourel C."/>
            <person name="Otte J."/>
            <person name="Skaloud P."/>
            <person name="Haon M."/>
            <person name="Grisel S."/>
            <person name="Petersen M."/>
            <person name="Berrin J.G."/>
            <person name="Delaux P.M."/>
            <person name="Dal Grande F."/>
            <person name="Keller J."/>
        </authorList>
    </citation>
    <scope>NUCLEOTIDE SEQUENCE [LARGE SCALE GENOMIC DNA]</scope>
    <source>
        <strain evidence="4 5">SAG 2036</strain>
    </source>
</reference>
<evidence type="ECO:0000256" key="1">
    <source>
        <dbReference type="SAM" id="MobiDB-lite"/>
    </source>
</evidence>
<dbReference type="PANTHER" id="PTHR45856">
    <property type="entry name" value="ALPHA/BETA-HYDROLASES SUPERFAMILY PROTEIN"/>
    <property type="match status" value="1"/>
</dbReference>
<evidence type="ECO:0000313" key="4">
    <source>
        <dbReference type="EMBL" id="KAK9813861.1"/>
    </source>
</evidence>
<comment type="caution">
    <text evidence="4">The sequence shown here is derived from an EMBL/GenBank/DDBJ whole genome shotgun (WGS) entry which is preliminary data.</text>
</comment>
<feature type="region of interest" description="Disordered" evidence="1">
    <location>
        <begin position="139"/>
        <end position="169"/>
    </location>
</feature>
<feature type="domain" description="Fungal lipase-type" evidence="3">
    <location>
        <begin position="663"/>
        <end position="814"/>
    </location>
</feature>
<accession>A0AAW1PWP3</accession>
<feature type="transmembrane region" description="Helical" evidence="2">
    <location>
        <begin position="191"/>
        <end position="211"/>
    </location>
</feature>
<organism evidence="4 5">
    <name type="scientific">Symbiochloris irregularis</name>
    <dbReference type="NCBI Taxonomy" id="706552"/>
    <lineage>
        <taxon>Eukaryota</taxon>
        <taxon>Viridiplantae</taxon>
        <taxon>Chlorophyta</taxon>
        <taxon>core chlorophytes</taxon>
        <taxon>Trebouxiophyceae</taxon>
        <taxon>Trebouxiales</taxon>
        <taxon>Trebouxiaceae</taxon>
        <taxon>Symbiochloris</taxon>
    </lineage>
</organism>